<dbReference type="PROSITE" id="PS50016">
    <property type="entry name" value="ZF_PHD_2"/>
    <property type="match status" value="1"/>
</dbReference>
<dbReference type="InterPro" id="IPR001965">
    <property type="entry name" value="Znf_PHD"/>
</dbReference>
<reference evidence="8" key="1">
    <citation type="journal article" date="2023" name="Science">
        <title>Elucidation of the pathway for biosynthesis of saponin adjuvants from the soapbark tree.</title>
        <authorList>
            <person name="Reed J."/>
            <person name="Orme A."/>
            <person name="El-Demerdash A."/>
            <person name="Owen C."/>
            <person name="Martin L.B.B."/>
            <person name="Misra R.C."/>
            <person name="Kikuchi S."/>
            <person name="Rejzek M."/>
            <person name="Martin A.C."/>
            <person name="Harkess A."/>
            <person name="Leebens-Mack J."/>
            <person name="Louveau T."/>
            <person name="Stephenson M.J."/>
            <person name="Osbourn A."/>
        </authorList>
    </citation>
    <scope>NUCLEOTIDE SEQUENCE</scope>
    <source>
        <strain evidence="8">S10</strain>
    </source>
</reference>
<evidence type="ECO:0000259" key="7">
    <source>
        <dbReference type="PROSITE" id="PS50016"/>
    </source>
</evidence>
<accession>A0AAD7M4W5</accession>
<evidence type="ECO:0000256" key="2">
    <source>
        <dbReference type="ARBA" id="ARBA00022771"/>
    </source>
</evidence>
<dbReference type="KEGG" id="qsa:O6P43_008121"/>
<dbReference type="SUPFAM" id="SSF57903">
    <property type="entry name" value="FYVE/PHD zinc finger"/>
    <property type="match status" value="1"/>
</dbReference>
<dbReference type="InterPro" id="IPR056280">
    <property type="entry name" value="AIPP2-like_SPOC"/>
</dbReference>
<dbReference type="PROSITE" id="PS01359">
    <property type="entry name" value="ZF_PHD_1"/>
    <property type="match status" value="1"/>
</dbReference>
<sequence length="439" mass="49040">MSPLKMPTLCQKEPLEACFSSPSRQSKKQKLSGVYLKQNSEQLNDVNAVAGVDLKANVCLICGDKGYLEALVYCNNCQVHAQHRYCLDKSTVTFVEDVIWICEDCAPKVAKQSTFDNFSPHPCGINESIGLEKLNGNASLQLVEAQFCGNFEKDQNCGKECRRHSCSAGEMRVHVCDGSTSVQHEELYRVSFEKDQNCGKECGSVQETKEGRGTGSVGETKVHVNVHFDEKKGFENFEKDHKFGECGPLLRDGFNSHEVNEFKILQVYEPSSVVALKSYAEAQPVFDPIWRGCLSFCKQKFDTVGGIVAHLSSLACAKVREEARLFPEVLCADLINRSTVWPKSFKKYGPTDQDIALYIFPHIQRDENLFDKLVDDIISLDLAIRAVVENAEFLVFSSSSLPLEHRRLQGKLYLWGVFRAKQASQITGNAAAKVDQDLP</sequence>
<evidence type="ECO:0000313" key="9">
    <source>
        <dbReference type="Proteomes" id="UP001163823"/>
    </source>
</evidence>
<dbReference type="EMBL" id="JARAOO010000004">
    <property type="protein sequence ID" value="KAJ7969842.1"/>
    <property type="molecule type" value="Genomic_DNA"/>
</dbReference>
<evidence type="ECO:0000256" key="6">
    <source>
        <dbReference type="PROSITE-ProRule" id="PRU00146"/>
    </source>
</evidence>
<gene>
    <name evidence="8" type="ORF">O6P43_008121</name>
</gene>
<dbReference type="SMART" id="SM00249">
    <property type="entry name" value="PHD"/>
    <property type="match status" value="1"/>
</dbReference>
<keyword evidence="1" id="KW-0479">Metal-binding</keyword>
<keyword evidence="5" id="KW-0804">Transcription</keyword>
<dbReference type="EMBL" id="JARAOO010000004">
    <property type="protein sequence ID" value="KAJ7969843.1"/>
    <property type="molecule type" value="Genomic_DNA"/>
</dbReference>
<keyword evidence="2 6" id="KW-0863">Zinc-finger</keyword>
<evidence type="ECO:0000256" key="5">
    <source>
        <dbReference type="ARBA" id="ARBA00023163"/>
    </source>
</evidence>
<evidence type="ECO:0000256" key="4">
    <source>
        <dbReference type="ARBA" id="ARBA00023015"/>
    </source>
</evidence>
<proteinExistence type="predicted"/>
<dbReference type="GO" id="GO:0140566">
    <property type="term" value="F:histone reader activity"/>
    <property type="evidence" value="ECO:0007669"/>
    <property type="project" value="InterPro"/>
</dbReference>
<dbReference type="InterPro" id="IPR019787">
    <property type="entry name" value="Znf_PHD-finger"/>
</dbReference>
<feature type="domain" description="PHD-type" evidence="7">
    <location>
        <begin position="56"/>
        <end position="108"/>
    </location>
</feature>
<dbReference type="Gene3D" id="3.30.40.10">
    <property type="entry name" value="Zinc/RING finger domain, C3HC4 (zinc finger)"/>
    <property type="match status" value="1"/>
</dbReference>
<evidence type="ECO:0000313" key="8">
    <source>
        <dbReference type="EMBL" id="KAJ7969843.1"/>
    </source>
</evidence>
<dbReference type="GO" id="GO:0008270">
    <property type="term" value="F:zinc ion binding"/>
    <property type="evidence" value="ECO:0007669"/>
    <property type="project" value="UniProtKB-KW"/>
</dbReference>
<name>A0AAD7M4W5_QUISA</name>
<dbReference type="CDD" id="cd15489">
    <property type="entry name" value="PHD_SF"/>
    <property type="match status" value="1"/>
</dbReference>
<organism evidence="8 9">
    <name type="scientific">Quillaja saponaria</name>
    <name type="common">Soap bark tree</name>
    <dbReference type="NCBI Taxonomy" id="32244"/>
    <lineage>
        <taxon>Eukaryota</taxon>
        <taxon>Viridiplantae</taxon>
        <taxon>Streptophyta</taxon>
        <taxon>Embryophyta</taxon>
        <taxon>Tracheophyta</taxon>
        <taxon>Spermatophyta</taxon>
        <taxon>Magnoliopsida</taxon>
        <taxon>eudicotyledons</taxon>
        <taxon>Gunneridae</taxon>
        <taxon>Pentapetalae</taxon>
        <taxon>rosids</taxon>
        <taxon>fabids</taxon>
        <taxon>Fabales</taxon>
        <taxon>Quillajaceae</taxon>
        <taxon>Quillaja</taxon>
    </lineage>
</organism>
<dbReference type="PANTHER" id="PTHR33304">
    <property type="match status" value="1"/>
</dbReference>
<keyword evidence="4" id="KW-0805">Transcription regulation</keyword>
<dbReference type="InterPro" id="IPR019786">
    <property type="entry name" value="Zinc_finger_PHD-type_CS"/>
</dbReference>
<dbReference type="GO" id="GO:0034244">
    <property type="term" value="P:negative regulation of transcription elongation by RNA polymerase II"/>
    <property type="evidence" value="ECO:0007669"/>
    <property type="project" value="InterPro"/>
</dbReference>
<comment type="caution">
    <text evidence="8">The sequence shown here is derived from an EMBL/GenBank/DDBJ whole genome shotgun (WGS) entry which is preliminary data.</text>
</comment>
<dbReference type="Proteomes" id="UP001163823">
    <property type="component" value="Chromosome 4"/>
</dbReference>
<dbReference type="Pfam" id="PF23121">
    <property type="entry name" value="SPOC_AIPP2"/>
    <property type="match status" value="1"/>
</dbReference>
<evidence type="ECO:0000256" key="1">
    <source>
        <dbReference type="ARBA" id="ARBA00022723"/>
    </source>
</evidence>
<dbReference type="PANTHER" id="PTHR33304:SF18">
    <property type="entry name" value="CHROMATIN REGULATOR PHD FAMILY-RELATED"/>
    <property type="match status" value="1"/>
</dbReference>
<dbReference type="InterPro" id="IPR011011">
    <property type="entry name" value="Znf_FYVE_PHD"/>
</dbReference>
<dbReference type="InterPro" id="IPR013083">
    <property type="entry name" value="Znf_RING/FYVE/PHD"/>
</dbReference>
<evidence type="ECO:0000256" key="3">
    <source>
        <dbReference type="ARBA" id="ARBA00022833"/>
    </source>
</evidence>
<dbReference type="InterPro" id="IPR049914">
    <property type="entry name" value="PHD1-3/5-6"/>
</dbReference>
<protein>
    <submittedName>
        <fullName evidence="8">Zinc finger, FYVE/PHD-type</fullName>
    </submittedName>
</protein>
<keyword evidence="9" id="KW-1185">Reference proteome</keyword>
<dbReference type="AlphaFoldDB" id="A0AAD7M4W5"/>
<keyword evidence="3" id="KW-0862">Zinc</keyword>